<feature type="domain" description="Nitroreductase" evidence="3">
    <location>
        <begin position="7"/>
        <end position="176"/>
    </location>
</feature>
<dbReference type="RefSeq" id="WP_214170307.1">
    <property type="nucleotide sequence ID" value="NZ_JAHCVJ010000001.1"/>
</dbReference>
<organism evidence="4 5">
    <name type="scientific">Geoanaerobacter pelophilus</name>
    <dbReference type="NCBI Taxonomy" id="60036"/>
    <lineage>
        <taxon>Bacteria</taxon>
        <taxon>Pseudomonadati</taxon>
        <taxon>Thermodesulfobacteriota</taxon>
        <taxon>Desulfuromonadia</taxon>
        <taxon>Geobacterales</taxon>
        <taxon>Geobacteraceae</taxon>
        <taxon>Geoanaerobacter</taxon>
    </lineage>
</organism>
<evidence type="ECO:0000256" key="1">
    <source>
        <dbReference type="ARBA" id="ARBA00007118"/>
    </source>
</evidence>
<keyword evidence="5" id="KW-1185">Reference proteome</keyword>
<dbReference type="AlphaFoldDB" id="A0AAW4L3M7"/>
<dbReference type="EMBL" id="JAHCVJ010000001">
    <property type="protein sequence ID" value="MBT0663578.1"/>
    <property type="molecule type" value="Genomic_DNA"/>
</dbReference>
<name>A0AAW4L3M7_9BACT</name>
<dbReference type="InterPro" id="IPR029479">
    <property type="entry name" value="Nitroreductase"/>
</dbReference>
<evidence type="ECO:0000313" key="4">
    <source>
        <dbReference type="EMBL" id="MBT0663578.1"/>
    </source>
</evidence>
<evidence type="ECO:0000313" key="5">
    <source>
        <dbReference type="Proteomes" id="UP000811899"/>
    </source>
</evidence>
<gene>
    <name evidence="4" type="ORF">KI809_04610</name>
</gene>
<evidence type="ECO:0000259" key="3">
    <source>
        <dbReference type="Pfam" id="PF00881"/>
    </source>
</evidence>
<dbReference type="SUPFAM" id="SSF55469">
    <property type="entry name" value="FMN-dependent nitroreductase-like"/>
    <property type="match status" value="1"/>
</dbReference>
<dbReference type="GO" id="GO:0016491">
    <property type="term" value="F:oxidoreductase activity"/>
    <property type="evidence" value="ECO:0007669"/>
    <property type="project" value="UniProtKB-KW"/>
</dbReference>
<dbReference type="Proteomes" id="UP000811899">
    <property type="component" value="Unassembled WGS sequence"/>
</dbReference>
<comment type="caution">
    <text evidence="4">The sequence shown here is derived from an EMBL/GenBank/DDBJ whole genome shotgun (WGS) entry which is preliminary data.</text>
</comment>
<dbReference type="InterPro" id="IPR000415">
    <property type="entry name" value="Nitroreductase-like"/>
</dbReference>
<reference evidence="4 5" key="1">
    <citation type="submission" date="2021-05" db="EMBL/GenBank/DDBJ databases">
        <title>The draft genome of Geobacter pelophilus DSM 12255.</title>
        <authorList>
            <person name="Xu Z."/>
            <person name="Masuda Y."/>
            <person name="Itoh H."/>
            <person name="Senoo K."/>
        </authorList>
    </citation>
    <scope>NUCLEOTIDE SEQUENCE [LARGE SCALE GENOMIC DNA]</scope>
    <source>
        <strain evidence="4 5">DSM 12255</strain>
    </source>
</reference>
<comment type="similarity">
    <text evidence="1">Belongs to the nitroreductase family.</text>
</comment>
<keyword evidence="2" id="KW-0560">Oxidoreductase</keyword>
<protein>
    <submittedName>
        <fullName evidence="4">Nitroreductase family protein</fullName>
    </submittedName>
</protein>
<proteinExistence type="inferred from homology"/>
<sequence length="200" mass="22731">MNVSTAIQERRAEKMFDPAFTISEQQVTELLEKAMLSPTAFNIQNWRIVNVKDPALRQKIREVAWNQDKVTDASLLFVLCADLNAWAKEPARYWAGAPQMYQDMLIPAIDVYYREKPLVQRDEAMRSCGLLAMSIMLLAQEQGWHSCPMDGFDFDAVGKLINLPDDHVVSMMIAVGSRSQESFPRTGKLPLAEVFIENSF</sequence>
<evidence type="ECO:0000256" key="2">
    <source>
        <dbReference type="ARBA" id="ARBA00023002"/>
    </source>
</evidence>
<dbReference type="CDD" id="cd02137">
    <property type="entry name" value="MhqN-like"/>
    <property type="match status" value="1"/>
</dbReference>
<dbReference type="Gene3D" id="3.40.109.10">
    <property type="entry name" value="NADH Oxidase"/>
    <property type="match status" value="1"/>
</dbReference>
<accession>A0AAW4L3M7</accession>
<dbReference type="Pfam" id="PF00881">
    <property type="entry name" value="Nitroreductase"/>
    <property type="match status" value="1"/>
</dbReference>
<dbReference type="PANTHER" id="PTHR43673:SF12">
    <property type="entry name" value="PROTEIN DRGA"/>
    <property type="match status" value="1"/>
</dbReference>
<dbReference type="PANTHER" id="PTHR43673">
    <property type="entry name" value="NAD(P)H NITROREDUCTASE YDGI-RELATED"/>
    <property type="match status" value="1"/>
</dbReference>